<accession>A0A382QJX5</accession>
<dbReference type="AlphaFoldDB" id="A0A382QJX5"/>
<protein>
    <submittedName>
        <fullName evidence="1">Uncharacterized protein</fullName>
    </submittedName>
</protein>
<reference evidence="1" key="1">
    <citation type="submission" date="2018-05" db="EMBL/GenBank/DDBJ databases">
        <authorList>
            <person name="Lanie J.A."/>
            <person name="Ng W.-L."/>
            <person name="Kazmierczak K.M."/>
            <person name="Andrzejewski T.M."/>
            <person name="Davidsen T.M."/>
            <person name="Wayne K.J."/>
            <person name="Tettelin H."/>
            <person name="Glass J.I."/>
            <person name="Rusch D."/>
            <person name="Podicherti R."/>
            <person name="Tsui H.-C.T."/>
            <person name="Winkler M.E."/>
        </authorList>
    </citation>
    <scope>NUCLEOTIDE SEQUENCE</scope>
</reference>
<dbReference type="EMBL" id="UINC01115071">
    <property type="protein sequence ID" value="SVC85829.1"/>
    <property type="molecule type" value="Genomic_DNA"/>
</dbReference>
<organism evidence="1">
    <name type="scientific">marine metagenome</name>
    <dbReference type="NCBI Taxonomy" id="408172"/>
    <lineage>
        <taxon>unclassified sequences</taxon>
        <taxon>metagenomes</taxon>
        <taxon>ecological metagenomes</taxon>
    </lineage>
</organism>
<sequence length="206" mass="22463">MLLFADRSKFEVVTLAGVSQIKGLNGSSNYEGYYIRMVDVENVLFSDEAIALDTELNDANYILGDFRNNSIETITGTSGDDVIDSYGGFDEIDGNDGNDTLLLFADRSKFEITILNDTVKIKGVNGSGNYEGYTITLSNVETIMFADQTIQVSELSSSSSQLIPGTVDNNTLDPALPITPDGDDNPYPIILPGEISLWAEEYDLEL</sequence>
<feature type="non-terminal residue" evidence="1">
    <location>
        <position position="206"/>
    </location>
</feature>
<evidence type="ECO:0000313" key="1">
    <source>
        <dbReference type="EMBL" id="SVC85829.1"/>
    </source>
</evidence>
<dbReference type="SUPFAM" id="SSF51120">
    <property type="entry name" value="beta-Roll"/>
    <property type="match status" value="1"/>
</dbReference>
<gene>
    <name evidence="1" type="ORF">METZ01_LOCUS338683</name>
</gene>
<proteinExistence type="predicted"/>
<name>A0A382QJX5_9ZZZZ</name>
<dbReference type="InterPro" id="IPR011049">
    <property type="entry name" value="Serralysin-like_metalloprot_C"/>
</dbReference>